<dbReference type="KEGG" id="adl:AURDEDRAFT_173012"/>
<dbReference type="AlphaFoldDB" id="J0LHX7"/>
<accession>J0LHX7</accession>
<gene>
    <name evidence="1" type="ORF">AURDEDRAFT_173012</name>
</gene>
<reference evidence="2" key="1">
    <citation type="journal article" date="2012" name="Science">
        <title>The Paleozoic origin of enzymatic lignin decomposition reconstructed from 31 fungal genomes.</title>
        <authorList>
            <person name="Floudas D."/>
            <person name="Binder M."/>
            <person name="Riley R."/>
            <person name="Barry K."/>
            <person name="Blanchette R.A."/>
            <person name="Henrissat B."/>
            <person name="Martinez A.T."/>
            <person name="Otillar R."/>
            <person name="Spatafora J.W."/>
            <person name="Yadav J.S."/>
            <person name="Aerts A."/>
            <person name="Benoit I."/>
            <person name="Boyd A."/>
            <person name="Carlson A."/>
            <person name="Copeland A."/>
            <person name="Coutinho P.M."/>
            <person name="de Vries R.P."/>
            <person name="Ferreira P."/>
            <person name="Findley K."/>
            <person name="Foster B."/>
            <person name="Gaskell J."/>
            <person name="Glotzer D."/>
            <person name="Gorecki P."/>
            <person name="Heitman J."/>
            <person name="Hesse C."/>
            <person name="Hori C."/>
            <person name="Igarashi K."/>
            <person name="Jurgens J.A."/>
            <person name="Kallen N."/>
            <person name="Kersten P."/>
            <person name="Kohler A."/>
            <person name="Kuees U."/>
            <person name="Kumar T.K.A."/>
            <person name="Kuo A."/>
            <person name="LaButti K."/>
            <person name="Larrondo L.F."/>
            <person name="Lindquist E."/>
            <person name="Ling A."/>
            <person name="Lombard V."/>
            <person name="Lucas S."/>
            <person name="Lundell T."/>
            <person name="Martin R."/>
            <person name="McLaughlin D.J."/>
            <person name="Morgenstern I."/>
            <person name="Morin E."/>
            <person name="Murat C."/>
            <person name="Nagy L.G."/>
            <person name="Nolan M."/>
            <person name="Ohm R.A."/>
            <person name="Patyshakuliyeva A."/>
            <person name="Rokas A."/>
            <person name="Ruiz-Duenas F.J."/>
            <person name="Sabat G."/>
            <person name="Salamov A."/>
            <person name="Samejima M."/>
            <person name="Schmutz J."/>
            <person name="Slot J.C."/>
            <person name="St John F."/>
            <person name="Stenlid J."/>
            <person name="Sun H."/>
            <person name="Sun S."/>
            <person name="Syed K."/>
            <person name="Tsang A."/>
            <person name="Wiebenga A."/>
            <person name="Young D."/>
            <person name="Pisabarro A."/>
            <person name="Eastwood D.C."/>
            <person name="Martin F."/>
            <person name="Cullen D."/>
            <person name="Grigoriev I.V."/>
            <person name="Hibbett D.S."/>
        </authorList>
    </citation>
    <scope>NUCLEOTIDE SEQUENCE [LARGE SCALE GENOMIC DNA]</scope>
    <source>
        <strain evidence="2">TFB10046</strain>
    </source>
</reference>
<dbReference type="InParanoid" id="J0LHX7"/>
<dbReference type="OrthoDB" id="3265815at2759"/>
<dbReference type="eggNOG" id="KOG0519">
    <property type="taxonomic scope" value="Eukaryota"/>
</dbReference>
<dbReference type="Proteomes" id="UP000006514">
    <property type="component" value="Unassembled WGS sequence"/>
</dbReference>
<dbReference type="EMBL" id="JH687833">
    <property type="protein sequence ID" value="EJD37870.1"/>
    <property type="molecule type" value="Genomic_DNA"/>
</dbReference>
<evidence type="ECO:0008006" key="3">
    <source>
        <dbReference type="Google" id="ProtNLM"/>
    </source>
</evidence>
<evidence type="ECO:0000313" key="1">
    <source>
        <dbReference type="EMBL" id="EJD37870.1"/>
    </source>
</evidence>
<name>J0LHX7_AURST</name>
<keyword evidence="2" id="KW-1185">Reference proteome</keyword>
<proteinExistence type="predicted"/>
<organism evidence="1 2">
    <name type="scientific">Auricularia subglabra (strain TFB-10046 / SS5)</name>
    <name type="common">White-rot fungus</name>
    <name type="synonym">Auricularia delicata (strain TFB10046)</name>
    <dbReference type="NCBI Taxonomy" id="717982"/>
    <lineage>
        <taxon>Eukaryota</taxon>
        <taxon>Fungi</taxon>
        <taxon>Dikarya</taxon>
        <taxon>Basidiomycota</taxon>
        <taxon>Agaricomycotina</taxon>
        <taxon>Agaricomycetes</taxon>
        <taxon>Auriculariales</taxon>
        <taxon>Auriculariaceae</taxon>
        <taxon>Auricularia</taxon>
    </lineage>
</organism>
<sequence>MPVSKAFAQSAGTTDLILVSADCVLFFVNSALLQSACPNFFDRLPTVVLADGASNALAIDSQETPLPKVAVPEKEDVLTLVLHGIYGHSLSGYPVDIPDLEAATNSLIHRCAAPIPPFLSLGCTVFAAIVHLARRDPLDAYMLASSFNLEQLAVACSPHLLSYPLSNITADDARRMGPPFFCRLLNLHLSRLHMLQELLAVPPTLHPPLNLCSQPRLNDLERAWAMAGAAIICEATADLPPLQLESFLRPLLPHLGCMTCYNLVSSHITNLVTQWSNAKATI</sequence>
<dbReference type="OMA" id="TNHFNDT"/>
<evidence type="ECO:0000313" key="2">
    <source>
        <dbReference type="Proteomes" id="UP000006514"/>
    </source>
</evidence>
<protein>
    <recommendedName>
        <fullName evidence="3">BTB domain-containing protein</fullName>
    </recommendedName>
</protein>